<keyword evidence="4" id="KW-1185">Reference proteome</keyword>
<proteinExistence type="predicted"/>
<accession>A0A132B5A7</accession>
<dbReference type="EMBL" id="KQ947439">
    <property type="protein sequence ID" value="KUJ07598.1"/>
    <property type="molecule type" value="Genomic_DNA"/>
</dbReference>
<evidence type="ECO:0000256" key="2">
    <source>
        <dbReference type="SAM" id="SignalP"/>
    </source>
</evidence>
<dbReference type="GeneID" id="28816711"/>
<name>A0A132B5A7_MOLSC</name>
<evidence type="ECO:0000313" key="4">
    <source>
        <dbReference type="Proteomes" id="UP000070700"/>
    </source>
</evidence>
<dbReference type="AlphaFoldDB" id="A0A132B5A7"/>
<evidence type="ECO:0000256" key="1">
    <source>
        <dbReference type="SAM" id="MobiDB-lite"/>
    </source>
</evidence>
<organism evidence="3 4">
    <name type="scientific">Mollisia scopiformis</name>
    <name type="common">Conifer needle endophyte fungus</name>
    <name type="synonym">Phialocephala scopiformis</name>
    <dbReference type="NCBI Taxonomy" id="149040"/>
    <lineage>
        <taxon>Eukaryota</taxon>
        <taxon>Fungi</taxon>
        <taxon>Dikarya</taxon>
        <taxon>Ascomycota</taxon>
        <taxon>Pezizomycotina</taxon>
        <taxon>Leotiomycetes</taxon>
        <taxon>Helotiales</taxon>
        <taxon>Mollisiaceae</taxon>
        <taxon>Mollisia</taxon>
    </lineage>
</organism>
<dbReference type="InParanoid" id="A0A132B5A7"/>
<feature type="region of interest" description="Disordered" evidence="1">
    <location>
        <begin position="81"/>
        <end position="106"/>
    </location>
</feature>
<feature type="region of interest" description="Disordered" evidence="1">
    <location>
        <begin position="41"/>
        <end position="62"/>
    </location>
</feature>
<feature type="compositionally biased region" description="Polar residues" evidence="1">
    <location>
        <begin position="41"/>
        <end position="56"/>
    </location>
</feature>
<reference evidence="3 4" key="1">
    <citation type="submission" date="2015-10" db="EMBL/GenBank/DDBJ databases">
        <title>Full genome of DAOMC 229536 Phialocephala scopiformis, a fungal endophyte of spruce producing the potent anti-insectan compound rugulosin.</title>
        <authorList>
            <consortium name="DOE Joint Genome Institute"/>
            <person name="Walker A.K."/>
            <person name="Frasz S.L."/>
            <person name="Seifert K.A."/>
            <person name="Miller J.D."/>
            <person name="Mondo S.J."/>
            <person name="Labutti K."/>
            <person name="Lipzen A."/>
            <person name="Dockter R."/>
            <person name="Kennedy M."/>
            <person name="Grigoriev I.V."/>
            <person name="Spatafora J.W."/>
        </authorList>
    </citation>
    <scope>NUCLEOTIDE SEQUENCE [LARGE SCALE GENOMIC DNA]</scope>
    <source>
        <strain evidence="3 4">CBS 120377</strain>
    </source>
</reference>
<evidence type="ECO:0000313" key="3">
    <source>
        <dbReference type="EMBL" id="KUJ07598.1"/>
    </source>
</evidence>
<sequence>MFHSRLLAWATSLTAEALNGALCMYHVGLVKTSIERQKQKNSLGNIRVSQEQAGSSSRKETGSVGLGIRLTVGDYEKLQLRDATSKRRQNRQKSENTSTKLKLEENNTKDRKLVVRGVGPRLSESTTPTKYETKAHYTFFDTLSCQDPAID</sequence>
<dbReference type="KEGG" id="psco:LY89DRAFT_359221"/>
<feature type="signal peptide" evidence="2">
    <location>
        <begin position="1"/>
        <end position="17"/>
    </location>
</feature>
<dbReference type="RefSeq" id="XP_018061953.1">
    <property type="nucleotide sequence ID" value="XM_018206985.1"/>
</dbReference>
<feature type="chain" id="PRO_5007287856" evidence="2">
    <location>
        <begin position="18"/>
        <end position="151"/>
    </location>
</feature>
<keyword evidence="2" id="KW-0732">Signal</keyword>
<dbReference type="Proteomes" id="UP000070700">
    <property type="component" value="Unassembled WGS sequence"/>
</dbReference>
<gene>
    <name evidence="3" type="ORF">LY89DRAFT_359221</name>
</gene>
<protein>
    <submittedName>
        <fullName evidence="3">Uncharacterized protein</fullName>
    </submittedName>
</protein>